<dbReference type="RefSeq" id="WP_349245650.1">
    <property type="nucleotide sequence ID" value="NZ_JASCXX010000018.1"/>
</dbReference>
<keyword evidence="4" id="KW-0378">Hydrolase</keyword>
<dbReference type="PANTHER" id="PTHR10030">
    <property type="entry name" value="ALPHA-L-FUCOSIDASE"/>
    <property type="match status" value="1"/>
</dbReference>
<evidence type="ECO:0000256" key="2">
    <source>
        <dbReference type="ARBA" id="ARBA00012662"/>
    </source>
</evidence>
<dbReference type="EMBL" id="JASCXX010000018">
    <property type="protein sequence ID" value="MDI6450240.1"/>
    <property type="molecule type" value="Genomic_DNA"/>
</dbReference>
<dbReference type="InterPro" id="IPR000421">
    <property type="entry name" value="FA58C"/>
</dbReference>
<reference evidence="8" key="1">
    <citation type="submission" date="2023-05" db="EMBL/GenBank/DDBJ databases">
        <title>Anaerotaeda fermentans gen. nov., sp. nov., a novel anaerobic planctomycete of the new family within the order Sedimentisphaerales isolated from Taman Peninsula, Russia.</title>
        <authorList>
            <person name="Khomyakova M.A."/>
            <person name="Merkel A.Y."/>
            <person name="Slobodkin A.I."/>
        </authorList>
    </citation>
    <scope>NUCLEOTIDE SEQUENCE</scope>
    <source>
        <strain evidence="8">M17dextr</strain>
    </source>
</reference>
<evidence type="ECO:0000259" key="7">
    <source>
        <dbReference type="PROSITE" id="PS50022"/>
    </source>
</evidence>
<dbReference type="SUPFAM" id="SSF49785">
    <property type="entry name" value="Galactose-binding domain-like"/>
    <property type="match status" value="2"/>
</dbReference>
<dbReference type="Pfam" id="PF00754">
    <property type="entry name" value="F5_F8_type_C"/>
    <property type="match status" value="2"/>
</dbReference>
<dbReference type="GO" id="GO:0004560">
    <property type="term" value="F:alpha-L-fucosidase activity"/>
    <property type="evidence" value="ECO:0007669"/>
    <property type="project" value="InterPro"/>
</dbReference>
<comment type="caution">
    <text evidence="8">The sequence shown here is derived from an EMBL/GenBank/DDBJ whole genome shotgun (WGS) entry which is preliminary data.</text>
</comment>
<gene>
    <name evidence="8" type="ORF">QJ522_14365</name>
</gene>
<dbReference type="Gene3D" id="3.20.20.80">
    <property type="entry name" value="Glycosidases"/>
    <property type="match status" value="1"/>
</dbReference>
<dbReference type="PANTHER" id="PTHR10030:SF37">
    <property type="entry name" value="ALPHA-L-FUCOSIDASE-RELATED"/>
    <property type="match status" value="1"/>
</dbReference>
<sequence length="762" mass="84876">MKIIASPRPYLSASLVCLIALTAACRGLADEVYRSSVAVSPTDTAQQIVEKAARVVPSRPQLEWQRCEYICFVHFGVNTFTAREWGTGMEDPKIFNPTNLDTDQWCRMMKAAGMSMVILTVKHHDGFCLWQTRYTDHSVASSPWRNGKGDVLRDLVTSCQKYGLKVGVYLSPADLYQIEHPDGLYGNLSEYTERTIPRPVPGRPFADKRTFTFRADDYNEYFMNQLFELLTEYGPIHEVWFDGAHPKRKGGQTYTHPQWYDLIRTLAPEAVIFGKGPDVRWCGNEAGGTRQAEWSVVPLPVSPDEFDWPDMTDTDLGSAARLARMAGKGGWLHWYPAETNTSIRHGWFWRDEQQFVKSTEEILDIWYRSVGGNTVFLLNIPPNRDGLFPERDSKVLEEVGQILRQTFAVDLAKGATAAASATRGVGFEASKAIDGDFDTCWMPPEGTTQAELVMTLAGAKTFNRVMFQEQIQDFGQRIARFAVDAMVDGRWQQIADGQTVGYKRISRTQTVTSDKIRIRVLDSRICPTISNVGVYFEPVRLSDPKFSRDSQGNVTIYCEPAGPVIRYTTDGGTPTSQSPIYTSPIPLPLGGTIKAVAIDPTGETAGRVVTATFDIARAGWKVVRASSEQPPNETAANAIDGDPGTIWHTQWSGDSPSHPHEIVIDLGKTYTLTGFTYLPRQDSQSNGTVVDYEFHVSRDGTQWRRPAAKGSFGNIKNNPVEQTVRFERLVQGQFVRFVGLSAVDGNPWMSVAELGVITADTP</sequence>
<dbReference type="SMART" id="SM00812">
    <property type="entry name" value="Alpha_L_fucos"/>
    <property type="match status" value="1"/>
</dbReference>
<dbReference type="AlphaFoldDB" id="A0AAW6TX87"/>
<dbReference type="InterPro" id="IPR059177">
    <property type="entry name" value="GH29D-like_dom"/>
</dbReference>
<dbReference type="Proteomes" id="UP001431776">
    <property type="component" value="Unassembled WGS sequence"/>
</dbReference>
<feature type="domain" description="F5/8 type C" evidence="7">
    <location>
        <begin position="610"/>
        <end position="756"/>
    </location>
</feature>
<keyword evidence="5" id="KW-0326">Glycosidase</keyword>
<dbReference type="InterPro" id="IPR000933">
    <property type="entry name" value="Glyco_hydro_29"/>
</dbReference>
<proteinExistence type="inferred from homology"/>
<dbReference type="PROSITE" id="PS51257">
    <property type="entry name" value="PROKAR_LIPOPROTEIN"/>
    <property type="match status" value="1"/>
</dbReference>
<dbReference type="GO" id="GO:0005764">
    <property type="term" value="C:lysosome"/>
    <property type="evidence" value="ECO:0007669"/>
    <property type="project" value="TreeGrafter"/>
</dbReference>
<dbReference type="EC" id="3.2.1.51" evidence="2"/>
<dbReference type="InterPro" id="IPR057739">
    <property type="entry name" value="Glyco_hydro_29_N"/>
</dbReference>
<dbReference type="Gene3D" id="2.60.120.260">
    <property type="entry name" value="Galactose-binding domain-like"/>
    <property type="match status" value="2"/>
</dbReference>
<evidence type="ECO:0000313" key="8">
    <source>
        <dbReference type="EMBL" id="MDI6450240.1"/>
    </source>
</evidence>
<dbReference type="Pfam" id="PF13290">
    <property type="entry name" value="CHB_HEX_C_1"/>
    <property type="match status" value="1"/>
</dbReference>
<name>A0AAW6TX87_9BACT</name>
<organism evidence="8 9">
    <name type="scientific">Anaerobaca lacustris</name>
    <dbReference type="NCBI Taxonomy" id="3044600"/>
    <lineage>
        <taxon>Bacteria</taxon>
        <taxon>Pseudomonadati</taxon>
        <taxon>Planctomycetota</taxon>
        <taxon>Phycisphaerae</taxon>
        <taxon>Sedimentisphaerales</taxon>
        <taxon>Anaerobacaceae</taxon>
        <taxon>Anaerobaca</taxon>
    </lineage>
</organism>
<dbReference type="PROSITE" id="PS50022">
    <property type="entry name" value="FA58C_3"/>
    <property type="match status" value="1"/>
</dbReference>
<accession>A0AAW6TX87</accession>
<feature type="signal peptide" evidence="6">
    <location>
        <begin position="1"/>
        <end position="29"/>
    </location>
</feature>
<dbReference type="GO" id="GO:0006004">
    <property type="term" value="P:fucose metabolic process"/>
    <property type="evidence" value="ECO:0007669"/>
    <property type="project" value="TreeGrafter"/>
</dbReference>
<keyword evidence="9" id="KW-1185">Reference proteome</keyword>
<dbReference type="GO" id="GO:0016139">
    <property type="term" value="P:glycoside catabolic process"/>
    <property type="evidence" value="ECO:0007669"/>
    <property type="project" value="TreeGrafter"/>
</dbReference>
<evidence type="ECO:0000256" key="5">
    <source>
        <dbReference type="ARBA" id="ARBA00023295"/>
    </source>
</evidence>
<evidence type="ECO:0000256" key="1">
    <source>
        <dbReference type="ARBA" id="ARBA00007951"/>
    </source>
</evidence>
<evidence type="ECO:0000256" key="6">
    <source>
        <dbReference type="SAM" id="SignalP"/>
    </source>
</evidence>
<comment type="similarity">
    <text evidence="1">Belongs to the glycosyl hydrolase 29 family.</text>
</comment>
<evidence type="ECO:0000313" key="9">
    <source>
        <dbReference type="Proteomes" id="UP001431776"/>
    </source>
</evidence>
<evidence type="ECO:0000256" key="3">
    <source>
        <dbReference type="ARBA" id="ARBA00022729"/>
    </source>
</evidence>
<keyword evidence="3 6" id="KW-0732">Signal</keyword>
<dbReference type="SUPFAM" id="SSF51445">
    <property type="entry name" value="(Trans)glycosidases"/>
    <property type="match status" value="1"/>
</dbReference>
<dbReference type="InterPro" id="IPR017853">
    <property type="entry name" value="GH"/>
</dbReference>
<evidence type="ECO:0000256" key="4">
    <source>
        <dbReference type="ARBA" id="ARBA00022801"/>
    </source>
</evidence>
<protein>
    <recommendedName>
        <fullName evidence="2">alpha-L-fucosidase</fullName>
        <ecNumber evidence="2">3.2.1.51</ecNumber>
    </recommendedName>
</protein>
<dbReference type="Pfam" id="PF01120">
    <property type="entry name" value="Alpha_L_fucos"/>
    <property type="match status" value="1"/>
</dbReference>
<feature type="chain" id="PRO_5043409154" description="alpha-L-fucosidase" evidence="6">
    <location>
        <begin position="30"/>
        <end position="762"/>
    </location>
</feature>
<dbReference type="InterPro" id="IPR008979">
    <property type="entry name" value="Galactose-bd-like_sf"/>
</dbReference>